<dbReference type="SUPFAM" id="SSF48726">
    <property type="entry name" value="Immunoglobulin"/>
    <property type="match status" value="2"/>
</dbReference>
<feature type="domain" description="Ig-like" evidence="13">
    <location>
        <begin position="28"/>
        <end position="114"/>
    </location>
</feature>
<evidence type="ECO:0000256" key="1">
    <source>
        <dbReference type="ARBA" id="ARBA00004498"/>
    </source>
</evidence>
<name>A0A091QTV5_9AVES</name>
<dbReference type="PROSITE" id="PS50026">
    <property type="entry name" value="EGF_3"/>
    <property type="match status" value="1"/>
</dbReference>
<dbReference type="InterPro" id="IPR003599">
    <property type="entry name" value="Ig_sub"/>
</dbReference>
<dbReference type="InterPro" id="IPR001881">
    <property type="entry name" value="EGF-like_Ca-bd_dom"/>
</dbReference>
<evidence type="ECO:0000256" key="2">
    <source>
        <dbReference type="ARBA" id="ARBA00022525"/>
    </source>
</evidence>
<dbReference type="Gene3D" id="2.40.155.10">
    <property type="entry name" value="Green fluorescent protein"/>
    <property type="match status" value="1"/>
</dbReference>
<evidence type="ECO:0000313" key="16">
    <source>
        <dbReference type="Proteomes" id="UP000053369"/>
    </source>
</evidence>
<evidence type="ECO:0000256" key="4">
    <source>
        <dbReference type="ARBA" id="ARBA00022536"/>
    </source>
</evidence>
<dbReference type="Pfam" id="PF13927">
    <property type="entry name" value="Ig_3"/>
    <property type="match status" value="1"/>
</dbReference>
<keyword evidence="9" id="KW-0325">Glycoprotein</keyword>
<feature type="domain" description="EGF-like" evidence="12">
    <location>
        <begin position="354"/>
        <end position="385"/>
    </location>
</feature>
<evidence type="ECO:0000259" key="12">
    <source>
        <dbReference type="PROSITE" id="PS50026"/>
    </source>
</evidence>
<dbReference type="Gene3D" id="2.60.40.10">
    <property type="entry name" value="Immunoglobulins"/>
    <property type="match status" value="1"/>
</dbReference>
<keyword evidence="5" id="KW-0732">Signal</keyword>
<dbReference type="SMART" id="SM00408">
    <property type="entry name" value="IGc2"/>
    <property type="match status" value="1"/>
</dbReference>
<dbReference type="PROSITE" id="PS00010">
    <property type="entry name" value="ASX_HYDROXYL"/>
    <property type="match status" value="1"/>
</dbReference>
<evidence type="ECO:0000256" key="8">
    <source>
        <dbReference type="ARBA" id="ARBA00023157"/>
    </source>
</evidence>
<dbReference type="SUPFAM" id="SSF54511">
    <property type="entry name" value="GFP-like"/>
    <property type="match status" value="1"/>
</dbReference>
<dbReference type="GO" id="GO:0005509">
    <property type="term" value="F:calcium ion binding"/>
    <property type="evidence" value="ECO:0007669"/>
    <property type="project" value="InterPro"/>
</dbReference>
<dbReference type="InterPro" id="IPR000742">
    <property type="entry name" value="EGF"/>
</dbReference>
<keyword evidence="2" id="KW-0964">Secreted</keyword>
<dbReference type="InterPro" id="IPR003598">
    <property type="entry name" value="Ig_sub2"/>
</dbReference>
<dbReference type="InterPro" id="IPR049883">
    <property type="entry name" value="NOTCH1_EGF-like"/>
</dbReference>
<keyword evidence="7" id="KW-0106">Calcium</keyword>
<dbReference type="InterPro" id="IPR009030">
    <property type="entry name" value="Growth_fac_rcpt_cys_sf"/>
</dbReference>
<dbReference type="GO" id="GO:0070593">
    <property type="term" value="P:dendrite self-avoidance"/>
    <property type="evidence" value="ECO:0007669"/>
    <property type="project" value="TreeGrafter"/>
</dbReference>
<evidence type="ECO:0000256" key="6">
    <source>
        <dbReference type="ARBA" id="ARBA00022737"/>
    </source>
</evidence>
<evidence type="ECO:0000256" key="5">
    <source>
        <dbReference type="ARBA" id="ARBA00022729"/>
    </source>
</evidence>
<evidence type="ECO:0000256" key="10">
    <source>
        <dbReference type="ARBA" id="ARBA00023319"/>
    </source>
</evidence>
<comment type="caution">
    <text evidence="11">Lacks conserved residue(s) required for the propagation of feature annotation.</text>
</comment>
<dbReference type="InterPro" id="IPR000152">
    <property type="entry name" value="EGF-type_Asp/Asn_hydroxyl_site"/>
</dbReference>
<dbReference type="AlphaFoldDB" id="A0A091QTV5"/>
<dbReference type="SMART" id="SM00682">
    <property type="entry name" value="G2F"/>
    <property type="match status" value="1"/>
</dbReference>
<dbReference type="InterPro" id="IPR009017">
    <property type="entry name" value="GFP"/>
</dbReference>
<dbReference type="Gene3D" id="2.10.25.10">
    <property type="entry name" value="Laminin"/>
    <property type="match status" value="1"/>
</dbReference>
<dbReference type="InterPro" id="IPR013783">
    <property type="entry name" value="Ig-like_fold"/>
</dbReference>
<dbReference type="Pfam" id="PF07645">
    <property type="entry name" value="EGF_CA"/>
    <property type="match status" value="1"/>
</dbReference>
<dbReference type="GO" id="GO:0098632">
    <property type="term" value="F:cell-cell adhesion mediator activity"/>
    <property type="evidence" value="ECO:0007669"/>
    <property type="project" value="TreeGrafter"/>
</dbReference>
<dbReference type="PROSITE" id="PS50993">
    <property type="entry name" value="NIDOGEN_G2"/>
    <property type="match status" value="1"/>
</dbReference>
<evidence type="ECO:0000259" key="14">
    <source>
        <dbReference type="PROSITE" id="PS50993"/>
    </source>
</evidence>
<dbReference type="FunFam" id="2.60.40.10:FF:000032">
    <property type="entry name" value="palladin isoform X1"/>
    <property type="match status" value="1"/>
</dbReference>
<feature type="non-terminal residue" evidence="15">
    <location>
        <position position="1"/>
    </location>
</feature>
<evidence type="ECO:0000256" key="9">
    <source>
        <dbReference type="ARBA" id="ARBA00023180"/>
    </source>
</evidence>
<reference evidence="15 16" key="1">
    <citation type="submission" date="2014-04" db="EMBL/GenBank/DDBJ databases">
        <title>Genome evolution of avian class.</title>
        <authorList>
            <person name="Zhang G."/>
            <person name="Li C."/>
        </authorList>
    </citation>
    <scope>NUCLEOTIDE SEQUENCE [LARGE SCALE GENOMIC DNA]</scope>
    <source>
        <strain evidence="15">BGI_N332</strain>
    </source>
</reference>
<evidence type="ECO:0000256" key="3">
    <source>
        <dbReference type="ARBA" id="ARBA00022530"/>
    </source>
</evidence>
<dbReference type="Proteomes" id="UP000053369">
    <property type="component" value="Unassembled WGS sequence"/>
</dbReference>
<dbReference type="GO" id="GO:0007411">
    <property type="term" value="P:axon guidance"/>
    <property type="evidence" value="ECO:0007669"/>
    <property type="project" value="TreeGrafter"/>
</dbReference>
<dbReference type="PANTHER" id="PTHR10075:SF103">
    <property type="entry name" value="ROUNDABOUT HOMOLOG 4"/>
    <property type="match status" value="1"/>
</dbReference>
<keyword evidence="16" id="KW-1185">Reference proteome</keyword>
<dbReference type="GO" id="GO:0030424">
    <property type="term" value="C:axon"/>
    <property type="evidence" value="ECO:0007669"/>
    <property type="project" value="TreeGrafter"/>
</dbReference>
<keyword evidence="10" id="KW-0393">Immunoglobulin domain</keyword>
<evidence type="ECO:0000313" key="15">
    <source>
        <dbReference type="EMBL" id="KFQ30026.1"/>
    </source>
</evidence>
<feature type="domain" description="Nidogen G2 beta-barrel" evidence="14">
    <location>
        <begin position="118"/>
        <end position="340"/>
    </location>
</feature>
<dbReference type="InterPro" id="IPR007110">
    <property type="entry name" value="Ig-like_dom"/>
</dbReference>
<feature type="non-terminal residue" evidence="15">
    <location>
        <position position="385"/>
    </location>
</feature>
<evidence type="ECO:0000259" key="13">
    <source>
        <dbReference type="PROSITE" id="PS50835"/>
    </source>
</evidence>
<organism evidence="15 16">
    <name type="scientific">Mesitornis unicolor</name>
    <name type="common">brown roatelo</name>
    <dbReference type="NCBI Taxonomy" id="54374"/>
    <lineage>
        <taxon>Eukaryota</taxon>
        <taxon>Metazoa</taxon>
        <taxon>Chordata</taxon>
        <taxon>Craniata</taxon>
        <taxon>Vertebrata</taxon>
        <taxon>Euteleostomi</taxon>
        <taxon>Archelosauria</taxon>
        <taxon>Archosauria</taxon>
        <taxon>Dinosauria</taxon>
        <taxon>Saurischia</taxon>
        <taxon>Theropoda</taxon>
        <taxon>Coelurosauria</taxon>
        <taxon>Aves</taxon>
        <taxon>Neognathae</taxon>
        <taxon>Neoaves</taxon>
        <taxon>Columbimorphae</taxon>
        <taxon>Mesitornithiformes</taxon>
        <taxon>Mesitornithidae</taxon>
        <taxon>Mesitornis</taxon>
    </lineage>
</organism>
<dbReference type="PROSITE" id="PS01187">
    <property type="entry name" value="EGF_CA"/>
    <property type="match status" value="1"/>
</dbReference>
<keyword evidence="3" id="KW-0272">Extracellular matrix</keyword>
<dbReference type="SUPFAM" id="SSF57184">
    <property type="entry name" value="Growth factor receptor domain"/>
    <property type="match status" value="1"/>
</dbReference>
<accession>A0A091QTV5</accession>
<keyword evidence="6" id="KW-0677">Repeat</keyword>
<dbReference type="InterPro" id="IPR006605">
    <property type="entry name" value="G2_nidogen/fibulin_G2F"/>
</dbReference>
<dbReference type="CDD" id="cd00054">
    <property type="entry name" value="EGF_CA"/>
    <property type="match status" value="1"/>
</dbReference>
<dbReference type="InterPro" id="IPR018097">
    <property type="entry name" value="EGF_Ca-bd_CS"/>
</dbReference>
<dbReference type="Pfam" id="PF07474">
    <property type="entry name" value="G2F"/>
    <property type="match status" value="1"/>
</dbReference>
<dbReference type="SMART" id="SM00409">
    <property type="entry name" value="IG"/>
    <property type="match status" value="1"/>
</dbReference>
<evidence type="ECO:0000256" key="11">
    <source>
        <dbReference type="PROSITE-ProRule" id="PRU00076"/>
    </source>
</evidence>
<keyword evidence="4 11" id="KW-0245">EGF-like domain</keyword>
<protein>
    <submittedName>
        <fullName evidence="15">Hemicentin-2</fullName>
    </submittedName>
</protein>
<comment type="subcellular location">
    <subcellularLocation>
        <location evidence="1">Secreted</location>
        <location evidence="1">Extracellular space</location>
        <location evidence="1">Extracellular matrix</location>
    </subcellularLocation>
</comment>
<proteinExistence type="predicted"/>
<evidence type="ECO:0000256" key="7">
    <source>
        <dbReference type="ARBA" id="ARBA00022837"/>
    </source>
</evidence>
<feature type="disulfide bond" evidence="11">
    <location>
        <begin position="358"/>
        <end position="368"/>
    </location>
</feature>
<dbReference type="PROSITE" id="PS50835">
    <property type="entry name" value="IG_LIKE"/>
    <property type="match status" value="1"/>
</dbReference>
<sequence length="385" mass="41051">DAGTYLCVAHNPSGTAAGRTRLIVQVPPVIVASPVELAVLEGLEVLLPCTARGVPEPRVSWSREGALPLPEGPRAHVLPNATLLLPSVTRRDAGSYSCLARNALGSAMAHVSLAVQGEPRQVRGSLLGVVNAHEVGVASLDANVLDDPRSGTTAIQSSISSIPPTVGPLMRVLVAIMAPIYWSLAHTSREAQSGFLLTHGTFRHESQLEFATGELLRVTHLARGMDATGALLLDTAVSGYVPESISDATVLLQDFRERYVQTGMGQLSGSSVQSFLLDGRIVRARCNHTIVYNPAAGPQPHRVQHARASAIKTSYDPALQVLHFQLHASLDAGADGDQCPLGFIQGPGQMYCIDLDECQMLPQCQHQCRNSPGSYRCICPPGYRL</sequence>
<dbReference type="InterPro" id="IPR036179">
    <property type="entry name" value="Ig-like_dom_sf"/>
</dbReference>
<dbReference type="GO" id="GO:0005886">
    <property type="term" value="C:plasma membrane"/>
    <property type="evidence" value="ECO:0007669"/>
    <property type="project" value="TreeGrafter"/>
</dbReference>
<dbReference type="SMART" id="SM00179">
    <property type="entry name" value="EGF_CA"/>
    <property type="match status" value="1"/>
</dbReference>
<dbReference type="GO" id="GO:0007156">
    <property type="term" value="P:homophilic cell adhesion via plasma membrane adhesion molecules"/>
    <property type="evidence" value="ECO:0007669"/>
    <property type="project" value="TreeGrafter"/>
</dbReference>
<dbReference type="EMBL" id="KK802854">
    <property type="protein sequence ID" value="KFQ30026.1"/>
    <property type="molecule type" value="Genomic_DNA"/>
</dbReference>
<gene>
    <name evidence="15" type="ORF">N332_01419</name>
</gene>
<keyword evidence="8 11" id="KW-1015">Disulfide bond</keyword>
<dbReference type="PANTHER" id="PTHR10075">
    <property type="entry name" value="BASIGIN RELATED"/>
    <property type="match status" value="1"/>
</dbReference>